<dbReference type="AlphaFoldDB" id="A0A7J6NEK3"/>
<dbReference type="PROSITE" id="PS51257">
    <property type="entry name" value="PROKAR_LIPOPROTEIN"/>
    <property type="match status" value="1"/>
</dbReference>
<evidence type="ECO:0000313" key="1">
    <source>
        <dbReference type="EMBL" id="KAF4682276.1"/>
    </source>
</evidence>
<name>A0A7J6NEK3_PEROL</name>
<comment type="caution">
    <text evidence="1">The sequence shown here is derived from an EMBL/GenBank/DDBJ whole genome shotgun (WGS) entry which is preliminary data.</text>
</comment>
<proteinExistence type="predicted"/>
<gene>
    <name evidence="1" type="ORF">FOZ60_010791</name>
</gene>
<accession>A0A7J6NEK3</accession>
<reference evidence="1 2" key="1">
    <citation type="submission" date="2020-04" db="EMBL/GenBank/DDBJ databases">
        <title>Perkinsus olseni comparative genomics.</title>
        <authorList>
            <person name="Bogema D.R."/>
        </authorList>
    </citation>
    <scope>NUCLEOTIDE SEQUENCE [LARGE SCALE GENOMIC DNA]</scope>
    <source>
        <strain evidence="1">00978-12</strain>
    </source>
</reference>
<organism evidence="1 2">
    <name type="scientific">Perkinsus olseni</name>
    <name type="common">Perkinsus atlanticus</name>
    <dbReference type="NCBI Taxonomy" id="32597"/>
    <lineage>
        <taxon>Eukaryota</taxon>
        <taxon>Sar</taxon>
        <taxon>Alveolata</taxon>
        <taxon>Perkinsozoa</taxon>
        <taxon>Perkinsea</taxon>
        <taxon>Perkinsida</taxon>
        <taxon>Perkinsidae</taxon>
        <taxon>Perkinsus</taxon>
    </lineage>
</organism>
<dbReference type="EMBL" id="JABANP010000445">
    <property type="protein sequence ID" value="KAF4682276.1"/>
    <property type="molecule type" value="Genomic_DNA"/>
</dbReference>
<dbReference type="Proteomes" id="UP000541610">
    <property type="component" value="Unassembled WGS sequence"/>
</dbReference>
<protein>
    <submittedName>
        <fullName evidence="1">Uncharacterized protein</fullName>
    </submittedName>
</protein>
<evidence type="ECO:0000313" key="2">
    <source>
        <dbReference type="Proteomes" id="UP000541610"/>
    </source>
</evidence>
<sequence length="138" mass="14440">MLIRTGVGHASAGEDAMSNRESNHSAVTLLGSCFVRTAVAPSASLKAAHTERPDSRVFSATQFATASKSSTPSSAASLRQPLSSPSMRFAILMVAATLMATFGLKVDASPRKLNWGGCPPTCPPGYHCGCERHGCRCE</sequence>